<evidence type="ECO:0000313" key="2">
    <source>
        <dbReference type="WBParaSite" id="PSU_v2.g8228.t1"/>
    </source>
</evidence>
<evidence type="ECO:0000313" key="1">
    <source>
        <dbReference type="Proteomes" id="UP000887577"/>
    </source>
</evidence>
<dbReference type="Proteomes" id="UP000887577">
    <property type="component" value="Unplaced"/>
</dbReference>
<sequence length="87" mass="10489">MYWVFNIVLQLQSVLVDEEYKSDHPKQTVVEANLTLSVESANFSHRSTHLFTEDTYYEVFRWPLEELFDPEKDFLSTILWLFKLKEL</sequence>
<accession>A0A914Z8R3</accession>
<dbReference type="AlphaFoldDB" id="A0A914Z8R3"/>
<organism evidence="1 2">
    <name type="scientific">Panagrolaimus superbus</name>
    <dbReference type="NCBI Taxonomy" id="310955"/>
    <lineage>
        <taxon>Eukaryota</taxon>
        <taxon>Metazoa</taxon>
        <taxon>Ecdysozoa</taxon>
        <taxon>Nematoda</taxon>
        <taxon>Chromadorea</taxon>
        <taxon>Rhabditida</taxon>
        <taxon>Tylenchina</taxon>
        <taxon>Panagrolaimomorpha</taxon>
        <taxon>Panagrolaimoidea</taxon>
        <taxon>Panagrolaimidae</taxon>
        <taxon>Panagrolaimus</taxon>
    </lineage>
</organism>
<name>A0A914Z8R3_9BILA</name>
<dbReference type="WBParaSite" id="PSU_v2.g8228.t1">
    <property type="protein sequence ID" value="PSU_v2.g8228.t1"/>
    <property type="gene ID" value="PSU_v2.g8228"/>
</dbReference>
<protein>
    <submittedName>
        <fullName evidence="2">Uncharacterized protein</fullName>
    </submittedName>
</protein>
<reference evidence="2" key="1">
    <citation type="submission" date="2022-11" db="UniProtKB">
        <authorList>
            <consortium name="WormBaseParasite"/>
        </authorList>
    </citation>
    <scope>IDENTIFICATION</scope>
</reference>
<proteinExistence type="predicted"/>
<keyword evidence="1" id="KW-1185">Reference proteome</keyword>